<name>A0A1V0S9H2_9VIRU</name>
<organism evidence="1">
    <name type="scientific">Catovirus CTV1</name>
    <dbReference type="NCBI Taxonomy" id="1977631"/>
    <lineage>
        <taxon>Viruses</taxon>
        <taxon>Varidnaviria</taxon>
        <taxon>Bamfordvirae</taxon>
        <taxon>Nucleocytoviricota</taxon>
        <taxon>Megaviricetes</taxon>
        <taxon>Imitervirales</taxon>
        <taxon>Mimiviridae</taxon>
        <taxon>Klosneuvirinae</taxon>
        <taxon>Catovirus</taxon>
    </lineage>
</organism>
<accession>A0A1V0S9H2</accession>
<proteinExistence type="predicted"/>
<sequence>MEIIKKYPELCLGGSTIIETINNESFPKSDIDIFLDYSKFFDLNSHQHDYDCIDKCKRDTDNSVLYIELYDYLTKFDFYLCSMDNISYDIEFCFSQKFYNEFSYIVNIVAVPYSFSVRTEQSPFFTFCNNYYDGKTFYAESLDSIVNKWGV</sequence>
<gene>
    <name evidence="1" type="ORF">Catovirus_1_384</name>
</gene>
<dbReference type="EMBL" id="KY684083">
    <property type="protein sequence ID" value="ARF08334.1"/>
    <property type="molecule type" value="Genomic_DNA"/>
</dbReference>
<evidence type="ECO:0000313" key="1">
    <source>
        <dbReference type="EMBL" id="ARF08334.1"/>
    </source>
</evidence>
<reference evidence="1" key="1">
    <citation type="journal article" date="2017" name="Science">
        <title>Giant viruses with an expanded complement of translation system components.</title>
        <authorList>
            <person name="Schulz F."/>
            <person name="Yutin N."/>
            <person name="Ivanova N.N."/>
            <person name="Ortega D.R."/>
            <person name="Lee T.K."/>
            <person name="Vierheilig J."/>
            <person name="Daims H."/>
            <person name="Horn M."/>
            <person name="Wagner M."/>
            <person name="Jensen G.J."/>
            <person name="Kyrpides N.C."/>
            <person name="Koonin E.V."/>
            <person name="Woyke T."/>
        </authorList>
    </citation>
    <scope>NUCLEOTIDE SEQUENCE</scope>
    <source>
        <strain evidence="1">CTV1</strain>
    </source>
</reference>
<protein>
    <submittedName>
        <fullName evidence="1">Uncharacterized protein</fullName>
    </submittedName>
</protein>